<keyword evidence="3" id="KW-1185">Reference proteome</keyword>
<accession>A0A219AQU1</accession>
<feature type="region of interest" description="Disordered" evidence="1">
    <location>
        <begin position="83"/>
        <end position="105"/>
    </location>
</feature>
<name>A0A219AQU1_METCM</name>
<sequence>MASFSCPRRPWPRVAQSGQACSSPVAWLTLPMVMTLLPTSPPGSTGQWHASSGGAGRRLWPGGVLLVRCGSSFAAFHASHPLASSPHPPAAPGGGPRPNDAPTCGPNLDFFYPAMQCS</sequence>
<evidence type="ECO:0000313" key="3">
    <source>
        <dbReference type="Proteomes" id="UP000078397"/>
    </source>
</evidence>
<reference evidence="2 3" key="1">
    <citation type="journal article" date="2016" name="PLoS Pathog.">
        <title>Biosynthesis of antibiotic leucinostatins in bio-control fungus Purpureocillium lilacinum and their inhibition on phytophthora revealed by genome mining.</title>
        <authorList>
            <person name="Wang G."/>
            <person name="Liu Z."/>
            <person name="Lin R."/>
            <person name="Li E."/>
            <person name="Mao Z."/>
            <person name="Ling J."/>
            <person name="Yang Y."/>
            <person name="Yin W.B."/>
            <person name="Xie B."/>
        </authorList>
    </citation>
    <scope>NUCLEOTIDE SEQUENCE [LARGE SCALE GENOMIC DNA]</scope>
    <source>
        <strain evidence="2">170</strain>
    </source>
</reference>
<dbReference type="GeneID" id="33936743"/>
<dbReference type="AlphaFoldDB" id="A0A219AQU1"/>
<proteinExistence type="predicted"/>
<dbReference type="KEGG" id="pchm:VFPPC_17835"/>
<protein>
    <submittedName>
        <fullName evidence="2">Uncharacterized protein</fullName>
    </submittedName>
</protein>
<evidence type="ECO:0000256" key="1">
    <source>
        <dbReference type="SAM" id="MobiDB-lite"/>
    </source>
</evidence>
<comment type="caution">
    <text evidence="2">The sequence shown here is derived from an EMBL/GenBank/DDBJ whole genome shotgun (WGS) entry which is preliminary data.</text>
</comment>
<gene>
    <name evidence="2" type="ORF">VFPPC_17835</name>
</gene>
<organism evidence="2 3">
    <name type="scientific">Pochonia chlamydosporia 170</name>
    <dbReference type="NCBI Taxonomy" id="1380566"/>
    <lineage>
        <taxon>Eukaryota</taxon>
        <taxon>Fungi</taxon>
        <taxon>Dikarya</taxon>
        <taxon>Ascomycota</taxon>
        <taxon>Pezizomycotina</taxon>
        <taxon>Sordariomycetes</taxon>
        <taxon>Hypocreomycetidae</taxon>
        <taxon>Hypocreales</taxon>
        <taxon>Clavicipitaceae</taxon>
        <taxon>Pochonia</taxon>
    </lineage>
</organism>
<dbReference type="Proteomes" id="UP000078397">
    <property type="component" value="Unassembled WGS sequence"/>
</dbReference>
<dbReference type="RefSeq" id="XP_022285433.1">
    <property type="nucleotide sequence ID" value="XM_022429513.1"/>
</dbReference>
<evidence type="ECO:0000313" key="2">
    <source>
        <dbReference type="EMBL" id="OWT42972.1"/>
    </source>
</evidence>
<dbReference type="EMBL" id="LSBJ02000004">
    <property type="protein sequence ID" value="OWT42972.1"/>
    <property type="molecule type" value="Genomic_DNA"/>
</dbReference>